<proteinExistence type="predicted"/>
<keyword evidence="2" id="KW-1185">Reference proteome</keyword>
<gene>
    <name evidence="1" type="ORF">MIZ01_0064</name>
</gene>
<dbReference type="AlphaFoldDB" id="A0AAN1X7J6"/>
<evidence type="ECO:0000313" key="2">
    <source>
        <dbReference type="Proteomes" id="UP001320326"/>
    </source>
</evidence>
<reference evidence="1 2" key="1">
    <citation type="journal article" date="2022" name="Int. J. Syst. Evol. Microbiol.">
        <title>&lt;i&gt;Sideroxyarcus emersonii&lt;/i&gt; gen. nov. sp. nov., a neutrophilic, microaerobic iron- and thiosulfate-oxidizing bacterium isolated from iron-rich wetland sediment.</title>
        <authorList>
            <person name="Kato S."/>
            <person name="Itoh T."/>
            <person name="Iino T."/>
            <person name="Ohkuma M."/>
        </authorList>
    </citation>
    <scope>NUCLEOTIDE SEQUENCE [LARGE SCALE GENOMIC DNA]</scope>
    <source>
        <strain evidence="1 2">MIZ01</strain>
    </source>
</reference>
<evidence type="ECO:0000313" key="1">
    <source>
        <dbReference type="EMBL" id="BCK86310.1"/>
    </source>
</evidence>
<name>A0AAN1X7J6_9PROT</name>
<sequence length="91" mass="10437">MSGDMEILFSLAGRMHVLLRREVNRIIDVEWMCIDADYAKEMVKLARAVGSDELHKLCDRIEAVHPLLPRPEIPVPLQVAVSEPKYLKTLR</sequence>
<organism evidence="1 2">
    <name type="scientific">Sideroxyarcus emersonii</name>
    <dbReference type="NCBI Taxonomy" id="2764705"/>
    <lineage>
        <taxon>Bacteria</taxon>
        <taxon>Pseudomonadati</taxon>
        <taxon>Pseudomonadota</taxon>
        <taxon>Betaproteobacteria</taxon>
        <taxon>Nitrosomonadales</taxon>
        <taxon>Gallionellaceae</taxon>
        <taxon>Sideroxyarcus</taxon>
    </lineage>
</organism>
<dbReference type="Proteomes" id="UP001320326">
    <property type="component" value="Chromosome"/>
</dbReference>
<accession>A0AAN1X7J6</accession>
<dbReference type="KEGG" id="seme:MIZ01_0064"/>
<protein>
    <submittedName>
        <fullName evidence="1">Uncharacterized protein</fullName>
    </submittedName>
</protein>
<dbReference type="RefSeq" id="WP_237247495.1">
    <property type="nucleotide sequence ID" value="NZ_AP023423.1"/>
</dbReference>
<dbReference type="EMBL" id="AP023423">
    <property type="protein sequence ID" value="BCK86310.1"/>
    <property type="molecule type" value="Genomic_DNA"/>
</dbReference>